<evidence type="ECO:0000256" key="6">
    <source>
        <dbReference type="ARBA" id="ARBA00022729"/>
    </source>
</evidence>
<feature type="domain" description="TonB-dependent receptor plug" evidence="15">
    <location>
        <begin position="54"/>
        <end position="149"/>
    </location>
</feature>
<feature type="domain" description="TonB-dependent receptor-like beta-barrel" evidence="14">
    <location>
        <begin position="251"/>
        <end position="642"/>
    </location>
</feature>
<evidence type="ECO:0000256" key="12">
    <source>
        <dbReference type="RuleBase" id="RU003357"/>
    </source>
</evidence>
<evidence type="ECO:0000313" key="16">
    <source>
        <dbReference type="EMBL" id="SEA05900.1"/>
    </source>
</evidence>
<evidence type="ECO:0000313" key="17">
    <source>
        <dbReference type="Proteomes" id="UP000242469"/>
    </source>
</evidence>
<accession>A0A1H3Y2Z2</accession>
<dbReference type="PROSITE" id="PS52016">
    <property type="entry name" value="TONB_DEPENDENT_REC_3"/>
    <property type="match status" value="1"/>
</dbReference>
<sequence length="677" mass="74302">MVVRFGWKKELVCVIVLAHGATATAETIRNGDPETTDDQKIVVLGQSVTALGNTILGAESIQEQLSFSSRDMFRSVPDVTIGGGGRNAQRIYLNGIEGSNLNISVDGARSGRNLHQHRGGFGGIDPDLLQRVEIDSTTGVADGPGGLGGSIRMTTMNAREMLQRYGHGDSFGARLKTGYSSVDEGKHGDVSLYGMASEHFGVLAHVAADNRGDYETGSGRSAIGSGGQDRDYLLKVSMLDFNDQDLHLGLSRSQNAGLYARGSNGSDMGYLPENPTGPSSRVQQRTEEDRLTLEHRWNSDHQALDLRTNLYRTENRLSYPGSSISDIFTREWGMAIRNDSHYALAGFPSRLTVGADWFEETAHTNALDMQDAMGWPDLRGQKVEYTSKNLGVFVENQIELGSLTTTVGLRLDDFSSNYGPIQVSGNDISPAFRFDYRFDNDFSAFASYSKAARASGVIPVGFLGRLNHTTQAQGGNLDPEKSRQHELGVRYTPERLPLTVQLKTFQTRIDDTIQTVGRGSAPLGRGDIFNGDRLEVSGWQLSAQWDAGRYSSQLGLNILDVEYGGKDPGAVRRLTAPTGDTLVWDNRWQATDTLSFGYKLELVADLKDVPQGEPQRDGYHIHSVRAHWSPVQDLELALAIDNMFDRRYANHTSLFSQSTGVLDEPGRDVRLSLAYNF</sequence>
<dbReference type="STRING" id="1122198.SAMN02745729_101355"/>
<feature type="region of interest" description="Disordered" evidence="13">
    <location>
        <begin position="261"/>
        <end position="287"/>
    </location>
</feature>
<dbReference type="GO" id="GO:0044718">
    <property type="term" value="P:siderophore transmembrane transport"/>
    <property type="evidence" value="ECO:0007669"/>
    <property type="project" value="TreeGrafter"/>
</dbReference>
<evidence type="ECO:0000259" key="14">
    <source>
        <dbReference type="Pfam" id="PF00593"/>
    </source>
</evidence>
<keyword evidence="16" id="KW-0675">Receptor</keyword>
<evidence type="ECO:0000256" key="4">
    <source>
        <dbReference type="ARBA" id="ARBA00022452"/>
    </source>
</evidence>
<feature type="short sequence motif" description="TonB C-terminal box" evidence="11">
    <location>
        <begin position="660"/>
        <end position="677"/>
    </location>
</feature>
<comment type="subcellular location">
    <subcellularLocation>
        <location evidence="1 10">Cell outer membrane</location>
        <topology evidence="1 10">Multi-pass membrane protein</topology>
    </subcellularLocation>
</comment>
<keyword evidence="3 10" id="KW-0813">Transport</keyword>
<dbReference type="GO" id="GO:0009279">
    <property type="term" value="C:cell outer membrane"/>
    <property type="evidence" value="ECO:0007669"/>
    <property type="project" value="UniProtKB-SubCell"/>
</dbReference>
<evidence type="ECO:0000256" key="5">
    <source>
        <dbReference type="ARBA" id="ARBA00022692"/>
    </source>
</evidence>
<evidence type="ECO:0000256" key="3">
    <source>
        <dbReference type="ARBA" id="ARBA00022448"/>
    </source>
</evidence>
<evidence type="ECO:0000256" key="7">
    <source>
        <dbReference type="ARBA" id="ARBA00023077"/>
    </source>
</evidence>
<dbReference type="SUPFAM" id="SSF56935">
    <property type="entry name" value="Porins"/>
    <property type="match status" value="1"/>
</dbReference>
<dbReference type="CDD" id="cd01347">
    <property type="entry name" value="ligand_gated_channel"/>
    <property type="match status" value="1"/>
</dbReference>
<keyword evidence="7 12" id="KW-0798">TonB box</keyword>
<keyword evidence="4 10" id="KW-1134">Transmembrane beta strand</keyword>
<dbReference type="InterPro" id="IPR036942">
    <property type="entry name" value="Beta-barrel_TonB_sf"/>
</dbReference>
<evidence type="ECO:0000256" key="1">
    <source>
        <dbReference type="ARBA" id="ARBA00004571"/>
    </source>
</evidence>
<proteinExistence type="inferred from homology"/>
<dbReference type="PROSITE" id="PS01156">
    <property type="entry name" value="TONB_DEPENDENT_REC_2"/>
    <property type="match status" value="1"/>
</dbReference>
<evidence type="ECO:0000256" key="11">
    <source>
        <dbReference type="PROSITE-ProRule" id="PRU10144"/>
    </source>
</evidence>
<evidence type="ECO:0000259" key="15">
    <source>
        <dbReference type="Pfam" id="PF07715"/>
    </source>
</evidence>
<dbReference type="PANTHER" id="PTHR30069">
    <property type="entry name" value="TONB-DEPENDENT OUTER MEMBRANE RECEPTOR"/>
    <property type="match status" value="1"/>
</dbReference>
<dbReference type="Gene3D" id="2.170.130.10">
    <property type="entry name" value="TonB-dependent receptor, plug domain"/>
    <property type="match status" value="1"/>
</dbReference>
<organism evidence="16 17">
    <name type="scientific">Marinobacterium iners DSM 11526</name>
    <dbReference type="NCBI Taxonomy" id="1122198"/>
    <lineage>
        <taxon>Bacteria</taxon>
        <taxon>Pseudomonadati</taxon>
        <taxon>Pseudomonadota</taxon>
        <taxon>Gammaproteobacteria</taxon>
        <taxon>Oceanospirillales</taxon>
        <taxon>Oceanospirillaceae</taxon>
        <taxon>Marinobacterium</taxon>
    </lineage>
</organism>
<reference evidence="17" key="1">
    <citation type="submission" date="2016-10" db="EMBL/GenBank/DDBJ databases">
        <authorList>
            <person name="Varghese N."/>
            <person name="Submissions S."/>
        </authorList>
    </citation>
    <scope>NUCLEOTIDE SEQUENCE [LARGE SCALE GENOMIC DNA]</scope>
    <source>
        <strain evidence="17">DSM 11526</strain>
    </source>
</reference>
<dbReference type="AlphaFoldDB" id="A0A1H3Y2Z2"/>
<evidence type="ECO:0000256" key="10">
    <source>
        <dbReference type="PROSITE-ProRule" id="PRU01360"/>
    </source>
</evidence>
<dbReference type="RefSeq" id="WP_091822144.1">
    <property type="nucleotide sequence ID" value="NZ_FNRJ01000001.1"/>
</dbReference>
<dbReference type="InterPro" id="IPR010917">
    <property type="entry name" value="TonB_rcpt_CS"/>
</dbReference>
<dbReference type="Pfam" id="PF00593">
    <property type="entry name" value="TonB_dep_Rec_b-barrel"/>
    <property type="match status" value="1"/>
</dbReference>
<evidence type="ECO:0000256" key="2">
    <source>
        <dbReference type="ARBA" id="ARBA00009810"/>
    </source>
</evidence>
<evidence type="ECO:0000256" key="8">
    <source>
        <dbReference type="ARBA" id="ARBA00023136"/>
    </source>
</evidence>
<dbReference type="InterPro" id="IPR000531">
    <property type="entry name" value="Beta-barrel_TonB"/>
</dbReference>
<dbReference type="EMBL" id="FNRJ01000001">
    <property type="protein sequence ID" value="SEA05900.1"/>
    <property type="molecule type" value="Genomic_DNA"/>
</dbReference>
<gene>
    <name evidence="16" type="ORF">SAMN02745729_101355</name>
</gene>
<dbReference type="PANTHER" id="PTHR30069:SF41">
    <property type="entry name" value="HEME_HEMOPEXIN UTILIZATION PROTEIN C"/>
    <property type="match status" value="1"/>
</dbReference>
<evidence type="ECO:0000256" key="13">
    <source>
        <dbReference type="SAM" id="MobiDB-lite"/>
    </source>
</evidence>
<dbReference type="InterPro" id="IPR039426">
    <property type="entry name" value="TonB-dep_rcpt-like"/>
</dbReference>
<dbReference type="Gene3D" id="2.40.170.20">
    <property type="entry name" value="TonB-dependent receptor, beta-barrel domain"/>
    <property type="match status" value="1"/>
</dbReference>
<dbReference type="Pfam" id="PF07715">
    <property type="entry name" value="Plug"/>
    <property type="match status" value="1"/>
</dbReference>
<dbReference type="InterPro" id="IPR037066">
    <property type="entry name" value="Plug_dom_sf"/>
</dbReference>
<protein>
    <submittedName>
        <fullName evidence="16">Hemoglobin/transferrin/lactoferrin receptor protein</fullName>
    </submittedName>
</protein>
<comment type="similarity">
    <text evidence="2 10 12">Belongs to the TonB-dependent receptor family.</text>
</comment>
<dbReference type="Proteomes" id="UP000242469">
    <property type="component" value="Unassembled WGS sequence"/>
</dbReference>
<keyword evidence="9 10" id="KW-0998">Cell outer membrane</keyword>
<keyword evidence="5 10" id="KW-0812">Transmembrane</keyword>
<dbReference type="InterPro" id="IPR012910">
    <property type="entry name" value="Plug_dom"/>
</dbReference>
<keyword evidence="17" id="KW-1185">Reference proteome</keyword>
<keyword evidence="6" id="KW-0732">Signal</keyword>
<keyword evidence="8 10" id="KW-0472">Membrane</keyword>
<evidence type="ECO:0000256" key="9">
    <source>
        <dbReference type="ARBA" id="ARBA00023237"/>
    </source>
</evidence>
<dbReference type="OrthoDB" id="9760494at2"/>
<dbReference type="GO" id="GO:0015344">
    <property type="term" value="F:siderophore uptake transmembrane transporter activity"/>
    <property type="evidence" value="ECO:0007669"/>
    <property type="project" value="TreeGrafter"/>
</dbReference>
<name>A0A1H3Y2Z2_9GAMM</name>